<proteinExistence type="predicted"/>
<sequence>MLATFPHTTIDLFMKDAWPSFEDDLKERPDYTIACIGLAMYRFVAAQRDVALATDIPKINARINYFGAEIPIGAIDARYLYSMPQWLNITNGMKITQIQNMVRARARMDLSAEITTEHVMDTIRIVSRSWYDKYDTDDRNPSVQLPSKGQTAAKPATVRKFLDVLRNHSKQLNRKLYTLKDLRALISEVGVPGVEDEIIEKLNIQGYLLKKGAGRYELLV</sequence>
<reference evidence="3" key="2">
    <citation type="submission" date="2020-05" db="UniProtKB">
        <authorList>
            <consortium name="EnsemblMetazoa"/>
        </authorList>
    </citation>
    <scope>IDENTIFICATION</scope>
    <source>
        <strain evidence="3">A-37</strain>
    </source>
</reference>
<dbReference type="CDD" id="cd22247">
    <property type="entry name" value="MCM8_WHD"/>
    <property type="match status" value="1"/>
</dbReference>
<dbReference type="InterPro" id="IPR056875">
    <property type="entry name" value="MCM8/REC_WHD"/>
</dbReference>
<dbReference type="STRING" id="139723.A0A182MMZ8"/>
<evidence type="ECO:0000259" key="2">
    <source>
        <dbReference type="Pfam" id="PF26065"/>
    </source>
</evidence>
<keyword evidence="4" id="KW-1185">Reference proteome</keyword>
<dbReference type="VEuPathDB" id="VectorBase:ACUA022160"/>
<dbReference type="EMBL" id="AXCM01000202">
    <property type="status" value="NOT_ANNOTATED_CDS"/>
    <property type="molecule type" value="Genomic_DNA"/>
</dbReference>
<dbReference type="AlphaFoldDB" id="A0A182MMZ8"/>
<protein>
    <recommendedName>
        <fullName evidence="5">MCM AAA-lid domain-containing protein</fullName>
    </recommendedName>
</protein>
<organism evidence="3 4">
    <name type="scientific">Anopheles culicifacies</name>
    <dbReference type="NCBI Taxonomy" id="139723"/>
    <lineage>
        <taxon>Eukaryota</taxon>
        <taxon>Metazoa</taxon>
        <taxon>Ecdysozoa</taxon>
        <taxon>Arthropoda</taxon>
        <taxon>Hexapoda</taxon>
        <taxon>Insecta</taxon>
        <taxon>Pterygota</taxon>
        <taxon>Neoptera</taxon>
        <taxon>Endopterygota</taxon>
        <taxon>Diptera</taxon>
        <taxon>Nematocera</taxon>
        <taxon>Culicoidea</taxon>
        <taxon>Culicidae</taxon>
        <taxon>Anophelinae</taxon>
        <taxon>Anopheles</taxon>
        <taxon>culicifacies species complex</taxon>
    </lineage>
</organism>
<evidence type="ECO:0000259" key="1">
    <source>
        <dbReference type="Pfam" id="PF25051"/>
    </source>
</evidence>
<accession>A0A182MMZ8</accession>
<reference evidence="4" key="1">
    <citation type="submission" date="2013-09" db="EMBL/GenBank/DDBJ databases">
        <title>The Genome Sequence of Anopheles culicifacies species A.</title>
        <authorList>
            <consortium name="The Broad Institute Genomics Platform"/>
            <person name="Neafsey D.E."/>
            <person name="Besansky N."/>
            <person name="Howell P."/>
            <person name="Walton C."/>
            <person name="Young S.K."/>
            <person name="Zeng Q."/>
            <person name="Gargeya S."/>
            <person name="Fitzgerald M."/>
            <person name="Haas B."/>
            <person name="Abouelleil A."/>
            <person name="Allen A.W."/>
            <person name="Alvarado L."/>
            <person name="Arachchi H.M."/>
            <person name="Berlin A.M."/>
            <person name="Chapman S.B."/>
            <person name="Gainer-Dewar J."/>
            <person name="Goldberg J."/>
            <person name="Griggs A."/>
            <person name="Gujja S."/>
            <person name="Hansen M."/>
            <person name="Howarth C."/>
            <person name="Imamovic A."/>
            <person name="Ireland A."/>
            <person name="Larimer J."/>
            <person name="McCowan C."/>
            <person name="Murphy C."/>
            <person name="Pearson M."/>
            <person name="Poon T.W."/>
            <person name="Priest M."/>
            <person name="Roberts A."/>
            <person name="Saif S."/>
            <person name="Shea T."/>
            <person name="Sisk P."/>
            <person name="Sykes S."/>
            <person name="Wortman J."/>
            <person name="Nusbaum C."/>
            <person name="Birren B."/>
        </authorList>
    </citation>
    <scope>NUCLEOTIDE SEQUENCE [LARGE SCALE GENOMIC DNA]</scope>
    <source>
        <strain evidence="4">A-37</strain>
    </source>
</reference>
<dbReference type="Pfam" id="PF25051">
    <property type="entry name" value="WHD_MCM8"/>
    <property type="match status" value="1"/>
</dbReference>
<dbReference type="Pfam" id="PF26065">
    <property type="entry name" value="MCM8_N"/>
    <property type="match status" value="1"/>
</dbReference>
<feature type="domain" description="MCM8 N-terminal" evidence="2">
    <location>
        <begin position="14"/>
        <end position="55"/>
    </location>
</feature>
<dbReference type="EnsemblMetazoa" id="ACUA022160-RA">
    <property type="protein sequence ID" value="ACUA022160-PA"/>
    <property type="gene ID" value="ACUA022160"/>
</dbReference>
<dbReference type="InterPro" id="IPR058767">
    <property type="entry name" value="MCM8_N"/>
</dbReference>
<dbReference type="Proteomes" id="UP000075883">
    <property type="component" value="Unassembled WGS sequence"/>
</dbReference>
<evidence type="ECO:0000313" key="3">
    <source>
        <dbReference type="EnsemblMetazoa" id="ACUA022160-PA"/>
    </source>
</evidence>
<name>A0A182MMZ8_9DIPT</name>
<feature type="domain" description="MCM8/REC winged helix" evidence="1">
    <location>
        <begin position="148"/>
        <end position="219"/>
    </location>
</feature>
<evidence type="ECO:0000313" key="4">
    <source>
        <dbReference type="Proteomes" id="UP000075883"/>
    </source>
</evidence>
<evidence type="ECO:0008006" key="5">
    <source>
        <dbReference type="Google" id="ProtNLM"/>
    </source>
</evidence>